<organism evidence="2 3">
    <name type="scientific">Paracoccus suum</name>
    <dbReference type="NCBI Taxonomy" id="2259340"/>
    <lineage>
        <taxon>Bacteria</taxon>
        <taxon>Pseudomonadati</taxon>
        <taxon>Pseudomonadota</taxon>
        <taxon>Alphaproteobacteria</taxon>
        <taxon>Rhodobacterales</taxon>
        <taxon>Paracoccaceae</taxon>
        <taxon>Paracoccus</taxon>
    </lineage>
</organism>
<sequence length="102" mass="11509">MDEAVLQRIVSDPNYQALRTQRLRFGWTLTIIMMIVYYGFILMIAFGKSFLARPIGNGVTTLGIPLGFGVIIVTVILTAIYVRRANTEFDALAEQVRREALQ</sequence>
<evidence type="ECO:0000313" key="3">
    <source>
        <dbReference type="Proteomes" id="UP000252023"/>
    </source>
</evidence>
<evidence type="ECO:0000313" key="2">
    <source>
        <dbReference type="EMBL" id="AXC50139.1"/>
    </source>
</evidence>
<keyword evidence="1" id="KW-0472">Membrane</keyword>
<keyword evidence="1" id="KW-1133">Transmembrane helix</keyword>
<dbReference type="RefSeq" id="WP_114076458.1">
    <property type="nucleotide sequence ID" value="NZ_CP030918.1"/>
</dbReference>
<proteinExistence type="predicted"/>
<evidence type="ECO:0000256" key="1">
    <source>
        <dbReference type="SAM" id="Phobius"/>
    </source>
</evidence>
<dbReference type="AlphaFoldDB" id="A0A344PL84"/>
<gene>
    <name evidence="2" type="ORF">DRW48_10910</name>
</gene>
<dbReference type="KEGG" id="pars:DRW48_10910"/>
<feature type="transmembrane region" description="Helical" evidence="1">
    <location>
        <begin position="25"/>
        <end position="47"/>
    </location>
</feature>
<dbReference type="EMBL" id="CP030918">
    <property type="protein sequence ID" value="AXC50139.1"/>
    <property type="molecule type" value="Genomic_DNA"/>
</dbReference>
<dbReference type="InterPro" id="IPR007436">
    <property type="entry name" value="DUF485"/>
</dbReference>
<reference evidence="3" key="1">
    <citation type="submission" date="2018-07" db="EMBL/GenBank/DDBJ databases">
        <title>Genome sequencing of Paracoccus sp. SC2-6.</title>
        <authorList>
            <person name="Heo J."/>
            <person name="Kim S.-J."/>
            <person name="Kwon S.-W."/>
        </authorList>
    </citation>
    <scope>NUCLEOTIDE SEQUENCE [LARGE SCALE GENOMIC DNA]</scope>
    <source>
        <strain evidence="3">SC2-6</strain>
    </source>
</reference>
<accession>A0A344PL84</accession>
<protein>
    <submittedName>
        <fullName evidence="2">DUF485 domain-containing protein</fullName>
    </submittedName>
</protein>
<keyword evidence="3" id="KW-1185">Reference proteome</keyword>
<feature type="transmembrane region" description="Helical" evidence="1">
    <location>
        <begin position="59"/>
        <end position="82"/>
    </location>
</feature>
<keyword evidence="1" id="KW-0812">Transmembrane</keyword>
<name>A0A344PL84_9RHOB</name>
<dbReference type="Pfam" id="PF04341">
    <property type="entry name" value="DUF485"/>
    <property type="match status" value="1"/>
</dbReference>
<dbReference type="OrthoDB" id="5297034at2"/>
<dbReference type="PANTHER" id="PTHR38598:SF1">
    <property type="entry name" value="INNER MEMBRANE PROTEIN YJCH"/>
    <property type="match status" value="1"/>
</dbReference>
<dbReference type="PANTHER" id="PTHR38598">
    <property type="entry name" value="INNER MEMBRANE PROTEIN YJCH"/>
    <property type="match status" value="1"/>
</dbReference>
<dbReference type="InterPro" id="IPR052959">
    <property type="entry name" value="Inner_membrane_assoc"/>
</dbReference>
<dbReference type="Proteomes" id="UP000252023">
    <property type="component" value="Chromosome"/>
</dbReference>
<dbReference type="GO" id="GO:0005886">
    <property type="term" value="C:plasma membrane"/>
    <property type="evidence" value="ECO:0007669"/>
    <property type="project" value="TreeGrafter"/>
</dbReference>